<reference evidence="1 2" key="1">
    <citation type="submission" date="2015-06" db="EMBL/GenBank/DDBJ databases">
        <authorList>
            <person name="Zeng Y."/>
            <person name="Huang Y."/>
        </authorList>
    </citation>
    <scope>NUCLEOTIDE SEQUENCE [LARGE SCALE GENOMIC DNA]</scope>
    <source>
        <strain evidence="1 2">PQ-2</strain>
    </source>
</reference>
<dbReference type="KEGG" id="cna:AB433_07125"/>
<dbReference type="Proteomes" id="UP000035287">
    <property type="component" value="Chromosome"/>
</dbReference>
<dbReference type="RefSeq" id="WP_047820489.1">
    <property type="nucleotide sequence ID" value="NZ_CP011770.1"/>
</dbReference>
<sequence>MADLSLRMTLIKRGFVARAAGLVVASCWVAFQISGLPVAGTAFEGIFLGAFLASPWAFAVLLAFLLFPELLNKHIVMVCIAGPIIVWATAYMTVLYGDWFPPTYMEPVIVASIVASGVFYALNRRPSRRSPAPTTSV</sequence>
<organism evidence="1 2">
    <name type="scientific">Croceicoccus naphthovorans</name>
    <dbReference type="NCBI Taxonomy" id="1348774"/>
    <lineage>
        <taxon>Bacteria</taxon>
        <taxon>Pseudomonadati</taxon>
        <taxon>Pseudomonadota</taxon>
        <taxon>Alphaproteobacteria</taxon>
        <taxon>Sphingomonadales</taxon>
        <taxon>Erythrobacteraceae</taxon>
        <taxon>Croceicoccus</taxon>
    </lineage>
</organism>
<gene>
    <name evidence="1" type="ORF">AB433_07125</name>
</gene>
<name>A0A0G3XGQ5_9SPHN</name>
<dbReference type="EMBL" id="CP011770">
    <property type="protein sequence ID" value="AKM09804.1"/>
    <property type="molecule type" value="Genomic_DNA"/>
</dbReference>
<evidence type="ECO:0000313" key="1">
    <source>
        <dbReference type="EMBL" id="AKM09804.1"/>
    </source>
</evidence>
<dbReference type="PATRIC" id="fig|1348774.3.peg.1489"/>
<accession>A0A0G3XGQ5</accession>
<evidence type="ECO:0000313" key="2">
    <source>
        <dbReference type="Proteomes" id="UP000035287"/>
    </source>
</evidence>
<dbReference type="AlphaFoldDB" id="A0A0G3XGQ5"/>
<dbReference type="OrthoDB" id="9836769at2"/>
<protein>
    <submittedName>
        <fullName evidence="1">Uncharacterized protein</fullName>
    </submittedName>
</protein>
<proteinExistence type="predicted"/>
<keyword evidence="2" id="KW-1185">Reference proteome</keyword>